<feature type="region of interest" description="Disordered" evidence="1">
    <location>
        <begin position="16"/>
        <end position="40"/>
    </location>
</feature>
<comment type="caution">
    <text evidence="2">The sequence shown here is derived from an EMBL/GenBank/DDBJ whole genome shotgun (WGS) entry which is preliminary data.</text>
</comment>
<protein>
    <submittedName>
        <fullName evidence="2">Unnamed protein product</fullName>
    </submittedName>
</protein>
<feature type="compositionally biased region" description="Basic and acidic residues" evidence="1">
    <location>
        <begin position="70"/>
        <end position="113"/>
    </location>
</feature>
<name>A0A9W7CVV9_9STRA</name>
<keyword evidence="3" id="KW-1185">Reference proteome</keyword>
<feature type="region of interest" description="Disordered" evidence="1">
    <location>
        <begin position="62"/>
        <end position="139"/>
    </location>
</feature>
<dbReference type="EMBL" id="BSXT01001263">
    <property type="protein sequence ID" value="GMF40635.1"/>
    <property type="molecule type" value="Genomic_DNA"/>
</dbReference>
<reference evidence="2" key="1">
    <citation type="submission" date="2023-04" db="EMBL/GenBank/DDBJ databases">
        <title>Phytophthora fragariaefolia NBRC 109709.</title>
        <authorList>
            <person name="Ichikawa N."/>
            <person name="Sato H."/>
            <person name="Tonouchi N."/>
        </authorList>
    </citation>
    <scope>NUCLEOTIDE SEQUENCE</scope>
    <source>
        <strain evidence="2">NBRC 109709</strain>
    </source>
</reference>
<evidence type="ECO:0000313" key="3">
    <source>
        <dbReference type="Proteomes" id="UP001165121"/>
    </source>
</evidence>
<accession>A0A9W7CVV9</accession>
<organism evidence="2 3">
    <name type="scientific">Phytophthora fragariaefolia</name>
    <dbReference type="NCBI Taxonomy" id="1490495"/>
    <lineage>
        <taxon>Eukaryota</taxon>
        <taxon>Sar</taxon>
        <taxon>Stramenopiles</taxon>
        <taxon>Oomycota</taxon>
        <taxon>Peronosporomycetes</taxon>
        <taxon>Peronosporales</taxon>
        <taxon>Peronosporaceae</taxon>
        <taxon>Phytophthora</taxon>
    </lineage>
</organism>
<proteinExistence type="predicted"/>
<evidence type="ECO:0000313" key="2">
    <source>
        <dbReference type="EMBL" id="GMF40635.1"/>
    </source>
</evidence>
<dbReference type="AlphaFoldDB" id="A0A9W7CVV9"/>
<evidence type="ECO:0000256" key="1">
    <source>
        <dbReference type="SAM" id="MobiDB-lite"/>
    </source>
</evidence>
<gene>
    <name evidence="2" type="ORF">Pfra01_001253800</name>
</gene>
<sequence>MPSRSRSIWCNHLVNPERARSGRSGTSARRRAGMAPQQGIPPLLGVVNWVFLGHLSGSLFPGGNVYWPPDDPRTAKTPKDHHPRPLDCLARDIDQPRSPRRPRQEEAASDTERQGTNTPKDIPSGRFCLRLDHDPPTAD</sequence>
<feature type="compositionally biased region" description="Basic and acidic residues" evidence="1">
    <location>
        <begin position="129"/>
        <end position="139"/>
    </location>
</feature>
<dbReference type="Proteomes" id="UP001165121">
    <property type="component" value="Unassembled WGS sequence"/>
</dbReference>